<dbReference type="InterPro" id="IPR043502">
    <property type="entry name" value="DNA/RNA_pol_sf"/>
</dbReference>
<feature type="compositionally biased region" description="Basic and acidic residues" evidence="1">
    <location>
        <begin position="400"/>
        <end position="414"/>
    </location>
</feature>
<organism evidence="3 4">
    <name type="scientific">Mucor circinelloides f. circinelloides (strain 1006PhL)</name>
    <name type="common">Mucormycosis agent</name>
    <name type="synonym">Calyptromyces circinelloides</name>
    <dbReference type="NCBI Taxonomy" id="1220926"/>
    <lineage>
        <taxon>Eukaryota</taxon>
        <taxon>Fungi</taxon>
        <taxon>Fungi incertae sedis</taxon>
        <taxon>Mucoromycota</taxon>
        <taxon>Mucoromycotina</taxon>
        <taxon>Mucoromycetes</taxon>
        <taxon>Mucorales</taxon>
        <taxon>Mucorineae</taxon>
        <taxon>Mucoraceae</taxon>
        <taxon>Mucor</taxon>
    </lineage>
</organism>
<feature type="compositionally biased region" description="Basic and acidic residues" evidence="1">
    <location>
        <begin position="449"/>
        <end position="463"/>
    </location>
</feature>
<dbReference type="InterPro" id="IPR005135">
    <property type="entry name" value="Endo/exonuclease/phosphatase"/>
</dbReference>
<feature type="compositionally biased region" description="Polar residues" evidence="1">
    <location>
        <begin position="373"/>
        <end position="383"/>
    </location>
</feature>
<dbReference type="eggNOG" id="KOG1075">
    <property type="taxonomic scope" value="Eukaryota"/>
</dbReference>
<gene>
    <name evidence="3" type="ORF">HMPREF1544_09462</name>
</gene>
<accession>S2JMK1</accession>
<dbReference type="PANTHER" id="PTHR19446">
    <property type="entry name" value="REVERSE TRANSCRIPTASES"/>
    <property type="match status" value="1"/>
</dbReference>
<name>S2JMK1_MUCC1</name>
<dbReference type="Gene3D" id="4.10.60.10">
    <property type="entry name" value="Zinc finger, CCHC-type"/>
    <property type="match status" value="1"/>
</dbReference>
<sequence>MFTYASFFKDINTQKRTPFNVVPSIANNGSSMGKALDFNSTFVEAKDDFSFIIDCAQFIGMVFKEKTLSSCLRAQYPKGLGIRHRMVGKNHKVIELNFPTEEDCMEALQKEFVLQGTTIKVTKALDQNANVVRVGISAIPYKPVDVLKPLLVKTFEQYGDILNVGLCHSKDGDWFTGRGFVTLNMDKSKTYAAELEPQIVFGDFQEKIRLVWSNMQPICTDCHTDDHIKADCPRTRKKACHKCGSFEHLIAACPLAHWNRKKEQPPQERRRRNSGSQETTPAPKPTGREINLLDLMQVSKPKYLGKKKETARDDSSMEISDNESVTSVTSATAVPDAPMPATQETVKSSDTEIIADPSNSSSPNGDKPGETHAAQQFNQTVEPNTEESEYEDYTETGGEDSDHSFTHSFRDRYNLRTVKSKAPSSADATVDVASHKRNQMDSTPTGSDEEGHAKKLSKQHEDNDMQDATQETNIPSHSFETITTAFKFQFQYHQALWTGHCGIINFNQALDLQQLKIFDDGRAILAKLSLVNNNMPPIYVLNLYAHADDYRARNQLFGQIISYLNTMPHILPSLLLAGDMNYCFDTTTHHHTHRAGKPKQFMEFLNTHFSDCLNPKNEPHEYTFRRGSTFSTLDYMFAGHDIASKMNTATNSFIRSDWTDHAFLTKTYTTGMTNCGKGIWRANPHLAKNARYRQRLSDEIRTFVETKLNYTLSAQEKWDNIKKKTKQITINFTRTHENWRKARIKTLQSERNNTIRRYRHDTACLHLLLTDIEGELSKLQQEIVDIQLLKAGRRWLEKSEKSPGYIARTIQQRVAQRTISILKHPNSGDDCLDTDSKLQAAEVFYQDLYTEEHIDLECLNTMLGHIDRTVSPADGTQIIAPIQYDDILLGASRTPNESSPGLDGIGYEILYLLVSHPSCRDIILQVFNDAIHLGRFPKSWQTSCIILLPKKGDLSDLANYRPITLISADCKVFTRIMNARVVQVANKLITPYQCGFLPGRYIGDHGMSLQVILDNASSASWRNPKGFSEYTGVMLDNAKAYDKSPSNLSLTVLFNLAIEPFLLSVIHNDNISGYRLQHVKLPHQIQNPWVSPAPVKALAYVDDVLSFVKSQAELLELQERLRVYNQASNAKINYDKSVAFPLHGGTMKSTEGRQVQNHVINQLHMKWYDSHSTGYIKYLGYPIWFATHQRNVYVSELIGQITTMTRIYGTRQVSLYGKANIANTMILSKLWHVIRVVALPKDVLKKLKPIIYQFVMSGMFPPLKANSFFLPRDQGGLGLIDIGAQQHALQFRYLRVLLNENQGIIPDFTYQLLVNALRLSHDVPHHALPLLFPSARYKNTLNGLHPFLSMFNAIDICRQHSPMNINWLNKPSVLTISSLPLIEMFQVVNSNEDLDFLQHASIKASKVQDFFVYNHEQDQFQLKPKAACSKRNTWINIHRALFIQDLVYKPFVHNNSAEEGIHFRPFTNTLVFQQQSILHLPNKEIRFIMQSMTNLDVGRHFNNNLTKKQWRTFYKNTMHYSARNLWYRMIHQQSSNKLAFTQRNLPNADSDRCDLCNEVEDAKHLLISCVHKLDVWDSSFNEFLSSPKSANPHAIYRSIMRFKLDHYLIFSPDHVTIYDIFATIMRMIWRHHYQQFYHFIPFDSLQVCRHIRTEMIRLSNLRHHYD</sequence>
<dbReference type="OMA" id="RTHENWR"/>
<dbReference type="CDD" id="cd01650">
    <property type="entry name" value="RT_nLTR_like"/>
    <property type="match status" value="1"/>
</dbReference>
<feature type="compositionally biased region" description="Polar residues" evidence="1">
    <location>
        <begin position="317"/>
        <end position="332"/>
    </location>
</feature>
<dbReference type="InterPro" id="IPR001878">
    <property type="entry name" value="Znf_CCHC"/>
</dbReference>
<evidence type="ECO:0000313" key="3">
    <source>
        <dbReference type="EMBL" id="EPB83778.1"/>
    </source>
</evidence>
<dbReference type="InterPro" id="IPR036691">
    <property type="entry name" value="Endo/exonu/phosph_ase_sf"/>
</dbReference>
<dbReference type="SUPFAM" id="SSF57756">
    <property type="entry name" value="Retrovirus zinc finger-like domains"/>
    <property type="match status" value="1"/>
</dbReference>
<feature type="domain" description="CCHC-type" evidence="2">
    <location>
        <begin position="218"/>
        <end position="234"/>
    </location>
</feature>
<dbReference type="SMART" id="SM00343">
    <property type="entry name" value="ZnF_C2HC"/>
    <property type="match status" value="2"/>
</dbReference>
<dbReference type="GO" id="GO:0003824">
    <property type="term" value="F:catalytic activity"/>
    <property type="evidence" value="ECO:0007669"/>
    <property type="project" value="InterPro"/>
</dbReference>
<dbReference type="SUPFAM" id="SSF56672">
    <property type="entry name" value="DNA/RNA polymerases"/>
    <property type="match status" value="1"/>
</dbReference>
<evidence type="ECO:0000256" key="1">
    <source>
        <dbReference type="SAM" id="MobiDB-lite"/>
    </source>
</evidence>
<dbReference type="Proteomes" id="UP000014254">
    <property type="component" value="Unassembled WGS sequence"/>
</dbReference>
<dbReference type="SUPFAM" id="SSF56219">
    <property type="entry name" value="DNase I-like"/>
    <property type="match status" value="1"/>
</dbReference>
<protein>
    <recommendedName>
        <fullName evidence="2">CCHC-type domain-containing protein</fullName>
    </recommendedName>
</protein>
<dbReference type="InterPro" id="IPR036875">
    <property type="entry name" value="Znf_CCHC_sf"/>
</dbReference>
<proteinExistence type="predicted"/>
<dbReference type="Gene3D" id="3.60.10.10">
    <property type="entry name" value="Endonuclease/exonuclease/phosphatase"/>
    <property type="match status" value="1"/>
</dbReference>
<dbReference type="InParanoid" id="S2JMK1"/>
<feature type="domain" description="CCHC-type" evidence="2">
    <location>
        <begin position="239"/>
        <end position="255"/>
    </location>
</feature>
<reference evidence="4" key="1">
    <citation type="submission" date="2013-05" db="EMBL/GenBank/DDBJ databases">
        <title>The Genome sequence of Mucor circinelloides f. circinelloides 1006PhL.</title>
        <authorList>
            <consortium name="The Broad Institute Genomics Platform"/>
            <person name="Cuomo C."/>
            <person name="Earl A."/>
            <person name="Findley K."/>
            <person name="Lee S.C."/>
            <person name="Walker B."/>
            <person name="Young S."/>
            <person name="Zeng Q."/>
            <person name="Gargeya S."/>
            <person name="Fitzgerald M."/>
            <person name="Haas B."/>
            <person name="Abouelleil A."/>
            <person name="Allen A.W."/>
            <person name="Alvarado L."/>
            <person name="Arachchi H.M."/>
            <person name="Berlin A.M."/>
            <person name="Chapman S.B."/>
            <person name="Gainer-Dewar J."/>
            <person name="Goldberg J."/>
            <person name="Griggs A."/>
            <person name="Gujja S."/>
            <person name="Hansen M."/>
            <person name="Howarth C."/>
            <person name="Imamovic A."/>
            <person name="Ireland A."/>
            <person name="Larimer J."/>
            <person name="McCowan C."/>
            <person name="Murphy C."/>
            <person name="Pearson M."/>
            <person name="Poon T.W."/>
            <person name="Priest M."/>
            <person name="Roberts A."/>
            <person name="Saif S."/>
            <person name="Shea T."/>
            <person name="Sisk P."/>
            <person name="Sykes S."/>
            <person name="Wortman J."/>
            <person name="Nusbaum C."/>
            <person name="Birren B."/>
        </authorList>
    </citation>
    <scope>NUCLEOTIDE SEQUENCE [LARGE SCALE GENOMIC DNA]</scope>
    <source>
        <strain evidence="4">1006PhL</strain>
    </source>
</reference>
<dbReference type="EMBL" id="KE124059">
    <property type="protein sequence ID" value="EPB83778.1"/>
    <property type="molecule type" value="Genomic_DNA"/>
</dbReference>
<dbReference type="STRING" id="1220926.S2JMK1"/>
<dbReference type="GO" id="GO:0003676">
    <property type="term" value="F:nucleic acid binding"/>
    <property type="evidence" value="ECO:0007669"/>
    <property type="project" value="InterPro"/>
</dbReference>
<evidence type="ECO:0000259" key="2">
    <source>
        <dbReference type="SMART" id="SM00343"/>
    </source>
</evidence>
<feature type="compositionally biased region" description="Acidic residues" evidence="1">
    <location>
        <begin position="384"/>
        <end position="399"/>
    </location>
</feature>
<dbReference type="OrthoDB" id="2288491at2759"/>
<keyword evidence="4" id="KW-1185">Reference proteome</keyword>
<evidence type="ECO:0000313" key="4">
    <source>
        <dbReference type="Proteomes" id="UP000014254"/>
    </source>
</evidence>
<dbReference type="Pfam" id="PF14529">
    <property type="entry name" value="Exo_endo_phos_2"/>
    <property type="match status" value="1"/>
</dbReference>
<dbReference type="VEuPathDB" id="FungiDB:HMPREF1544_09462"/>
<dbReference type="GO" id="GO:0008270">
    <property type="term" value="F:zinc ion binding"/>
    <property type="evidence" value="ECO:0007669"/>
    <property type="project" value="InterPro"/>
</dbReference>
<feature type="region of interest" description="Disordered" evidence="1">
    <location>
        <begin position="260"/>
        <end position="469"/>
    </location>
</feature>
<feature type="compositionally biased region" description="Basic and acidic residues" evidence="1">
    <location>
        <begin position="306"/>
        <end position="315"/>
    </location>
</feature>